<keyword evidence="5" id="KW-0812">Transmembrane</keyword>
<evidence type="ECO:0000256" key="2">
    <source>
        <dbReference type="ARBA" id="ARBA00023136"/>
    </source>
</evidence>
<dbReference type="RefSeq" id="WP_073534463.1">
    <property type="nucleotide sequence ID" value="NZ_MJAO01000028.1"/>
</dbReference>
<dbReference type="PANTHER" id="PTHR30329:SF20">
    <property type="entry name" value="EXPORTED PROTEIN"/>
    <property type="match status" value="1"/>
</dbReference>
<evidence type="ECO:0000256" key="1">
    <source>
        <dbReference type="ARBA" id="ARBA00004442"/>
    </source>
</evidence>
<reference evidence="7 8" key="1">
    <citation type="submission" date="2016-09" db="EMBL/GenBank/DDBJ databases">
        <title>Serratia marcescens MSU-97 and epiphytic antimycotic-producing bacteria.</title>
        <authorList>
            <person name="Matilla M.A."/>
        </authorList>
    </citation>
    <scope>NUCLEOTIDE SEQUENCE [LARGE SCALE GENOMIC DNA]</scope>
    <source>
        <strain evidence="7 8">MSU-97</strain>
    </source>
</reference>
<accession>A0A1Q4NV49</accession>
<dbReference type="CDD" id="cd07185">
    <property type="entry name" value="OmpA_C-like"/>
    <property type="match status" value="1"/>
</dbReference>
<keyword evidence="5" id="KW-1133">Transmembrane helix</keyword>
<evidence type="ECO:0000256" key="4">
    <source>
        <dbReference type="SAM" id="MobiDB-lite"/>
    </source>
</evidence>
<keyword evidence="2 3" id="KW-0472">Membrane</keyword>
<gene>
    <name evidence="7" type="ORF">BHU62_20940</name>
</gene>
<dbReference type="InterPro" id="IPR006664">
    <property type="entry name" value="OMP_bac"/>
</dbReference>
<dbReference type="Pfam" id="PF00691">
    <property type="entry name" value="OmpA"/>
    <property type="match status" value="1"/>
</dbReference>
<dbReference type="InterPro" id="IPR036737">
    <property type="entry name" value="OmpA-like_sf"/>
</dbReference>
<dbReference type="AlphaFoldDB" id="A0A1Q4NV49"/>
<evidence type="ECO:0000256" key="5">
    <source>
        <dbReference type="SAM" id="Phobius"/>
    </source>
</evidence>
<evidence type="ECO:0000259" key="6">
    <source>
        <dbReference type="PROSITE" id="PS51123"/>
    </source>
</evidence>
<dbReference type="GO" id="GO:0009279">
    <property type="term" value="C:cell outer membrane"/>
    <property type="evidence" value="ECO:0007669"/>
    <property type="project" value="UniProtKB-SubCell"/>
</dbReference>
<comment type="subcellular location">
    <subcellularLocation>
        <location evidence="1">Cell outer membrane</location>
    </subcellularLocation>
</comment>
<protein>
    <recommendedName>
        <fullName evidence="6">OmpA-like domain-containing protein</fullName>
    </recommendedName>
</protein>
<proteinExistence type="predicted"/>
<dbReference type="SUPFAM" id="SSF103088">
    <property type="entry name" value="OmpA-like"/>
    <property type="match status" value="1"/>
</dbReference>
<dbReference type="EMBL" id="MJAO01000028">
    <property type="protein sequence ID" value="OKB64765.1"/>
    <property type="molecule type" value="Genomic_DNA"/>
</dbReference>
<dbReference type="InterPro" id="IPR006665">
    <property type="entry name" value="OmpA-like"/>
</dbReference>
<dbReference type="InterPro" id="IPR050330">
    <property type="entry name" value="Bact_OuterMem_StrucFunc"/>
</dbReference>
<feature type="transmembrane region" description="Helical" evidence="5">
    <location>
        <begin position="31"/>
        <end position="50"/>
    </location>
</feature>
<feature type="domain" description="OmpA-like" evidence="6">
    <location>
        <begin position="428"/>
        <end position="546"/>
    </location>
</feature>
<dbReference type="PRINTS" id="PR01021">
    <property type="entry name" value="OMPADOMAIN"/>
</dbReference>
<comment type="caution">
    <text evidence="7">The sequence shown here is derived from an EMBL/GenBank/DDBJ whole genome shotgun (WGS) entry which is preliminary data.</text>
</comment>
<evidence type="ECO:0000256" key="3">
    <source>
        <dbReference type="PROSITE-ProRule" id="PRU00473"/>
    </source>
</evidence>
<dbReference type="PROSITE" id="PS51123">
    <property type="entry name" value="OMPA_2"/>
    <property type="match status" value="1"/>
</dbReference>
<dbReference type="PANTHER" id="PTHR30329">
    <property type="entry name" value="STATOR ELEMENT OF FLAGELLAR MOTOR COMPLEX"/>
    <property type="match status" value="1"/>
</dbReference>
<name>A0A1Q4NV49_SERMA</name>
<dbReference type="Gene3D" id="3.30.1330.60">
    <property type="entry name" value="OmpA-like domain"/>
    <property type="match status" value="1"/>
</dbReference>
<feature type="region of interest" description="Disordered" evidence="4">
    <location>
        <begin position="547"/>
        <end position="570"/>
    </location>
</feature>
<evidence type="ECO:0000313" key="8">
    <source>
        <dbReference type="Proteomes" id="UP000185770"/>
    </source>
</evidence>
<evidence type="ECO:0000313" key="7">
    <source>
        <dbReference type="EMBL" id="OKB64765.1"/>
    </source>
</evidence>
<dbReference type="OrthoDB" id="345640at2"/>
<dbReference type="Proteomes" id="UP000185770">
    <property type="component" value="Unassembled WGS sequence"/>
</dbReference>
<sequence>MSPAQQRGLALWAALLSAVVCLGFLPFSRLVSVFILLATLGAILACWIVASRRAEHESALCPDDLPDATYRQPVVLVCGDLPQAWPEHSQVLTVTQGCWIRVEDYQDLEQVARQLLWLRPDWGRQLSVMVSVCPQKHADREALTSRLLALRWQISQVRKESGHSVPLVLNGQAGSAMMNDLLWQAAIPGEGGSVRRGSSAPCSIASWVTIGGAMAMQQQVLMNSLMSWFHHHVKAVFMDENPDIPAIAPTAVLWGIGPILSGSLASSLWTASLSRHTAMQHVAGWQPVGTDSTVMSLFPDFVLPLLPEGQGLTPRGRTLRCALGIFTLAAIAALLSSGWNNRQLLQRVSFDIARYDRIPMHDFGAKADAVAVLRDDAAQLDEHARNGVSVRMGLGLYQGEHLRMPVLDAIRSYVPPPLPPEPQPKPKPVPKIVRLDSMSLFDSGKSVLKAGSTKMLVNSLVGIKAKPGWLIVVAGHTDNTGNPKLNQTLSLERAAAVRNWMRDTGDVPESCFAVQGYGESRPVATNDTPEGRALNRRVEISLVPQANACQIPGKHPAPSQDDGALQHNGE</sequence>
<organism evidence="7 8">
    <name type="scientific">Serratia marcescens</name>
    <dbReference type="NCBI Taxonomy" id="615"/>
    <lineage>
        <taxon>Bacteria</taxon>
        <taxon>Pseudomonadati</taxon>
        <taxon>Pseudomonadota</taxon>
        <taxon>Gammaproteobacteria</taxon>
        <taxon>Enterobacterales</taxon>
        <taxon>Yersiniaceae</taxon>
        <taxon>Serratia</taxon>
    </lineage>
</organism>